<dbReference type="RefSeq" id="XP_009529322.1">
    <property type="nucleotide sequence ID" value="XM_009531027.1"/>
</dbReference>
<feature type="region of interest" description="Disordered" evidence="1">
    <location>
        <begin position="100"/>
        <end position="121"/>
    </location>
</feature>
<organism evidence="2 3">
    <name type="scientific">Phytophthora sojae (strain P6497)</name>
    <name type="common">Soybean stem and root rot agent</name>
    <name type="synonym">Phytophthora megasperma f. sp. glycines</name>
    <dbReference type="NCBI Taxonomy" id="1094619"/>
    <lineage>
        <taxon>Eukaryota</taxon>
        <taxon>Sar</taxon>
        <taxon>Stramenopiles</taxon>
        <taxon>Oomycota</taxon>
        <taxon>Peronosporomycetes</taxon>
        <taxon>Peronosporales</taxon>
        <taxon>Peronosporaceae</taxon>
        <taxon>Phytophthora</taxon>
    </lineage>
</organism>
<dbReference type="KEGG" id="psoj:PHYSODRAFT_302057"/>
<sequence length="182" mass="19488">MHDVLLSALSGPSIILPRMGGGLVDMSGYRSSIWSTLTARNRRVRRRRDYWSASLNTLSTACASASSSNAGGWDATAEVSTSFSGDANYCCAGQNGGNPGGGGATDSANSSDRNDRPFTATRLESYDDRVEAANRRPYSPDNATRFPEEKTLHRDPRTKGKFGIAGNPCPLWHAVVGSNRTL</sequence>
<accession>G4ZL59</accession>
<dbReference type="AlphaFoldDB" id="G4ZL59"/>
<gene>
    <name evidence="2" type="ORF">PHYSODRAFT_302057</name>
</gene>
<dbReference type="InParanoid" id="G4ZL59"/>
<evidence type="ECO:0000313" key="2">
    <source>
        <dbReference type="EMBL" id="EGZ15573.1"/>
    </source>
</evidence>
<name>G4ZL59_PHYSP</name>
<proteinExistence type="predicted"/>
<evidence type="ECO:0000313" key="3">
    <source>
        <dbReference type="Proteomes" id="UP000002640"/>
    </source>
</evidence>
<protein>
    <submittedName>
        <fullName evidence="2">Uncharacterized protein</fullName>
    </submittedName>
</protein>
<keyword evidence="3" id="KW-1185">Reference proteome</keyword>
<reference evidence="2 3" key="1">
    <citation type="journal article" date="2006" name="Science">
        <title>Phytophthora genome sequences uncover evolutionary origins and mechanisms of pathogenesis.</title>
        <authorList>
            <person name="Tyler B.M."/>
            <person name="Tripathy S."/>
            <person name="Zhang X."/>
            <person name="Dehal P."/>
            <person name="Jiang R.H."/>
            <person name="Aerts A."/>
            <person name="Arredondo F.D."/>
            <person name="Baxter L."/>
            <person name="Bensasson D."/>
            <person name="Beynon J.L."/>
            <person name="Chapman J."/>
            <person name="Damasceno C.M."/>
            <person name="Dorrance A.E."/>
            <person name="Dou D."/>
            <person name="Dickerman A.W."/>
            <person name="Dubchak I.L."/>
            <person name="Garbelotto M."/>
            <person name="Gijzen M."/>
            <person name="Gordon S.G."/>
            <person name="Govers F."/>
            <person name="Grunwald N.J."/>
            <person name="Huang W."/>
            <person name="Ivors K.L."/>
            <person name="Jones R.W."/>
            <person name="Kamoun S."/>
            <person name="Krampis K."/>
            <person name="Lamour K.H."/>
            <person name="Lee M.K."/>
            <person name="McDonald W.H."/>
            <person name="Medina M."/>
            <person name="Meijer H.J."/>
            <person name="Nordberg E.K."/>
            <person name="Maclean D.J."/>
            <person name="Ospina-Giraldo M.D."/>
            <person name="Morris P.F."/>
            <person name="Phuntumart V."/>
            <person name="Putnam N.H."/>
            <person name="Rash S."/>
            <person name="Rose J.K."/>
            <person name="Sakihama Y."/>
            <person name="Salamov A.A."/>
            <person name="Savidor A."/>
            <person name="Scheuring C.F."/>
            <person name="Smith B.M."/>
            <person name="Sobral B.W."/>
            <person name="Terry A."/>
            <person name="Torto-Alalibo T.A."/>
            <person name="Win J."/>
            <person name="Xu Z."/>
            <person name="Zhang H."/>
            <person name="Grigoriev I.V."/>
            <person name="Rokhsar D.S."/>
            <person name="Boore J.L."/>
        </authorList>
    </citation>
    <scope>NUCLEOTIDE SEQUENCE [LARGE SCALE GENOMIC DNA]</scope>
    <source>
        <strain evidence="2 3">P6497</strain>
    </source>
</reference>
<evidence type="ECO:0000256" key="1">
    <source>
        <dbReference type="SAM" id="MobiDB-lite"/>
    </source>
</evidence>
<dbReference type="EMBL" id="JH159155">
    <property type="protein sequence ID" value="EGZ15573.1"/>
    <property type="molecule type" value="Genomic_DNA"/>
</dbReference>
<dbReference type="GeneID" id="20642109"/>
<dbReference type="Proteomes" id="UP000002640">
    <property type="component" value="Unassembled WGS sequence"/>
</dbReference>